<organism evidence="2 3">
    <name type="scientific">Patagioenas fasciata monilis</name>
    <dbReference type="NCBI Taxonomy" id="372326"/>
    <lineage>
        <taxon>Eukaryota</taxon>
        <taxon>Metazoa</taxon>
        <taxon>Chordata</taxon>
        <taxon>Craniata</taxon>
        <taxon>Vertebrata</taxon>
        <taxon>Euteleostomi</taxon>
        <taxon>Archelosauria</taxon>
        <taxon>Archosauria</taxon>
        <taxon>Dinosauria</taxon>
        <taxon>Saurischia</taxon>
        <taxon>Theropoda</taxon>
        <taxon>Coelurosauria</taxon>
        <taxon>Aves</taxon>
        <taxon>Neognathae</taxon>
        <taxon>Neoaves</taxon>
        <taxon>Columbimorphae</taxon>
        <taxon>Columbiformes</taxon>
        <taxon>Columbidae</taxon>
        <taxon>Patagioenas</taxon>
    </lineage>
</organism>
<keyword evidence="3" id="KW-1185">Reference proteome</keyword>
<evidence type="ECO:0000313" key="3">
    <source>
        <dbReference type="Proteomes" id="UP000190648"/>
    </source>
</evidence>
<feature type="transmembrane region" description="Helical" evidence="1">
    <location>
        <begin position="27"/>
        <end position="49"/>
    </location>
</feature>
<dbReference type="Proteomes" id="UP000190648">
    <property type="component" value="Unassembled WGS sequence"/>
</dbReference>
<name>A0A1V4KAP8_PATFA</name>
<sequence length="112" mass="12860">MEPDETPLAAPKTMVLMLRKVRKRREMLLQQLGFICAILFFAWCMSSLLSRLGQESTVADRRVLSEIWRNRKLMESSNRTFEPNCTQPEPTEWSFADEVLAKAAVRGGDKVV</sequence>
<proteinExistence type="predicted"/>
<keyword evidence="1" id="KW-0812">Transmembrane</keyword>
<protein>
    <submittedName>
        <fullName evidence="2">Uncharacterized protein</fullName>
    </submittedName>
</protein>
<evidence type="ECO:0000256" key="1">
    <source>
        <dbReference type="SAM" id="Phobius"/>
    </source>
</evidence>
<dbReference type="STRING" id="372326.A0A1V4KAP8"/>
<dbReference type="OrthoDB" id="9393764at2759"/>
<dbReference type="EMBL" id="LSYS01003973">
    <property type="protein sequence ID" value="OPJ81552.1"/>
    <property type="molecule type" value="Genomic_DNA"/>
</dbReference>
<comment type="caution">
    <text evidence="2">The sequence shown here is derived from an EMBL/GenBank/DDBJ whole genome shotgun (WGS) entry which is preliminary data.</text>
</comment>
<dbReference type="AlphaFoldDB" id="A0A1V4KAP8"/>
<keyword evidence="1" id="KW-1133">Transmembrane helix</keyword>
<accession>A0A1V4KAP8</accession>
<reference evidence="2 3" key="1">
    <citation type="submission" date="2016-02" db="EMBL/GenBank/DDBJ databases">
        <title>Band-tailed pigeon sequencing and assembly.</title>
        <authorList>
            <person name="Soares A.E."/>
            <person name="Novak B.J."/>
            <person name="Rice E.S."/>
            <person name="O'Connell B."/>
            <person name="Chang D."/>
            <person name="Weber S."/>
            <person name="Shapiro B."/>
        </authorList>
    </citation>
    <scope>NUCLEOTIDE SEQUENCE [LARGE SCALE GENOMIC DNA]</scope>
    <source>
        <strain evidence="2">BTP2013</strain>
        <tissue evidence="2">Blood</tissue>
    </source>
</reference>
<gene>
    <name evidence="2" type="ORF">AV530_009975</name>
</gene>
<evidence type="ECO:0000313" key="2">
    <source>
        <dbReference type="EMBL" id="OPJ81552.1"/>
    </source>
</evidence>
<keyword evidence="1" id="KW-0472">Membrane</keyword>